<evidence type="ECO:0000256" key="8">
    <source>
        <dbReference type="ARBA" id="ARBA00023316"/>
    </source>
</evidence>
<dbReference type="Pfam" id="PF03734">
    <property type="entry name" value="YkuD"/>
    <property type="match status" value="1"/>
</dbReference>
<dbReference type="InterPro" id="IPR018392">
    <property type="entry name" value="LysM"/>
</dbReference>
<proteinExistence type="inferred from homology"/>
<dbReference type="SUPFAM" id="SSF141523">
    <property type="entry name" value="L,D-transpeptidase catalytic domain-like"/>
    <property type="match status" value="1"/>
</dbReference>
<comment type="caution">
    <text evidence="11">The sequence shown here is derived from an EMBL/GenBank/DDBJ whole genome shotgun (WGS) entry which is preliminary data.</text>
</comment>
<evidence type="ECO:0000256" key="7">
    <source>
        <dbReference type="ARBA" id="ARBA00022984"/>
    </source>
</evidence>
<sequence>MEFNRAEQALEKKNYLSAAAVARSILSAPGVVPYSTEWRQAAGLLTEASLAAFSARAPQEKLTVTYTAKPGDSFSRIAAQHHTTIEAIKHYNRIAENDNNLRVSQRLLIHPGPWKIVVRKGPRILELYNRGALYAVFDVGLGRLGKTPAAEFVVSTKLRNPDWYSPEGKVIRYGDPDNPLGTRFLKLAPTGAPDRPLLGYGIHGTQGGSDITRSLSNGCVRMRNTDVETLYLIVPGRTPVEIVE</sequence>
<dbReference type="InterPro" id="IPR036779">
    <property type="entry name" value="LysM_dom_sf"/>
</dbReference>
<dbReference type="AlphaFoldDB" id="A0A645B674"/>
<evidence type="ECO:0000256" key="6">
    <source>
        <dbReference type="ARBA" id="ARBA00022960"/>
    </source>
</evidence>
<keyword evidence="3" id="KW-0328">Glycosyltransferase</keyword>
<dbReference type="InterPro" id="IPR038063">
    <property type="entry name" value="Transpep_catalytic_dom"/>
</dbReference>
<keyword evidence="7" id="KW-0573">Peptidoglycan synthesis</keyword>
<dbReference type="GO" id="GO:0071972">
    <property type="term" value="F:peptidoglycan L,D-transpeptidase activity"/>
    <property type="evidence" value="ECO:0007669"/>
    <property type="project" value="TreeGrafter"/>
</dbReference>
<dbReference type="InterPro" id="IPR005490">
    <property type="entry name" value="LD_TPept_cat_dom"/>
</dbReference>
<dbReference type="EMBL" id="VSSQ01018070">
    <property type="protein sequence ID" value="MPM60949.1"/>
    <property type="molecule type" value="Genomic_DNA"/>
</dbReference>
<keyword evidence="4" id="KW-0808">Transferase</keyword>
<keyword evidence="5" id="KW-0378">Hydrolase</keyword>
<organism evidence="11">
    <name type="scientific">bioreactor metagenome</name>
    <dbReference type="NCBI Taxonomy" id="1076179"/>
    <lineage>
        <taxon>unclassified sequences</taxon>
        <taxon>metagenomes</taxon>
        <taxon>ecological metagenomes</taxon>
    </lineage>
</organism>
<dbReference type="GO" id="GO:0005576">
    <property type="term" value="C:extracellular region"/>
    <property type="evidence" value="ECO:0007669"/>
    <property type="project" value="TreeGrafter"/>
</dbReference>
<evidence type="ECO:0000256" key="5">
    <source>
        <dbReference type="ARBA" id="ARBA00022801"/>
    </source>
</evidence>
<feature type="domain" description="LysM" evidence="9">
    <location>
        <begin position="64"/>
        <end position="109"/>
    </location>
</feature>
<dbReference type="PROSITE" id="PS51782">
    <property type="entry name" value="LYSM"/>
    <property type="match status" value="1"/>
</dbReference>
<dbReference type="SMART" id="SM00257">
    <property type="entry name" value="LysM"/>
    <property type="match status" value="1"/>
</dbReference>
<accession>A0A645B674</accession>
<dbReference type="Gene3D" id="3.10.350.10">
    <property type="entry name" value="LysM domain"/>
    <property type="match status" value="1"/>
</dbReference>
<keyword evidence="8" id="KW-0961">Cell wall biogenesis/degradation</keyword>
<dbReference type="PANTHER" id="PTHR30582">
    <property type="entry name" value="L,D-TRANSPEPTIDASE"/>
    <property type="match status" value="1"/>
</dbReference>
<evidence type="ECO:0000256" key="1">
    <source>
        <dbReference type="ARBA" id="ARBA00004752"/>
    </source>
</evidence>
<evidence type="ECO:0000256" key="3">
    <source>
        <dbReference type="ARBA" id="ARBA00022676"/>
    </source>
</evidence>
<protein>
    <submittedName>
        <fullName evidence="11">Uncharacterized protein</fullName>
    </submittedName>
</protein>
<dbReference type="InterPro" id="IPR050979">
    <property type="entry name" value="LD-transpeptidase"/>
</dbReference>
<dbReference type="PROSITE" id="PS52029">
    <property type="entry name" value="LD_TPASE"/>
    <property type="match status" value="1"/>
</dbReference>
<evidence type="ECO:0000259" key="9">
    <source>
        <dbReference type="PROSITE" id="PS51782"/>
    </source>
</evidence>
<dbReference type="Pfam" id="PF01476">
    <property type="entry name" value="LysM"/>
    <property type="match status" value="1"/>
</dbReference>
<dbReference type="Gene3D" id="2.40.440.10">
    <property type="entry name" value="L,D-transpeptidase catalytic domain-like"/>
    <property type="match status" value="1"/>
</dbReference>
<dbReference type="GO" id="GO:0008360">
    <property type="term" value="P:regulation of cell shape"/>
    <property type="evidence" value="ECO:0007669"/>
    <property type="project" value="UniProtKB-KW"/>
</dbReference>
<evidence type="ECO:0000256" key="2">
    <source>
        <dbReference type="ARBA" id="ARBA00005992"/>
    </source>
</evidence>
<gene>
    <name evidence="11" type="ORF">SDC9_107803</name>
</gene>
<dbReference type="CDD" id="cd16913">
    <property type="entry name" value="YkuD_like"/>
    <property type="match status" value="1"/>
</dbReference>
<dbReference type="GO" id="GO:0016757">
    <property type="term" value="F:glycosyltransferase activity"/>
    <property type="evidence" value="ECO:0007669"/>
    <property type="project" value="UniProtKB-KW"/>
</dbReference>
<evidence type="ECO:0000256" key="4">
    <source>
        <dbReference type="ARBA" id="ARBA00022679"/>
    </source>
</evidence>
<dbReference type="CDD" id="cd00118">
    <property type="entry name" value="LysM"/>
    <property type="match status" value="1"/>
</dbReference>
<feature type="domain" description="L,D-TPase catalytic" evidence="10">
    <location>
        <begin position="114"/>
        <end position="243"/>
    </location>
</feature>
<dbReference type="GO" id="GO:0071555">
    <property type="term" value="P:cell wall organization"/>
    <property type="evidence" value="ECO:0007669"/>
    <property type="project" value="UniProtKB-KW"/>
</dbReference>
<reference evidence="11" key="1">
    <citation type="submission" date="2019-08" db="EMBL/GenBank/DDBJ databases">
        <authorList>
            <person name="Kucharzyk K."/>
            <person name="Murdoch R.W."/>
            <person name="Higgins S."/>
            <person name="Loffler F."/>
        </authorList>
    </citation>
    <scope>NUCLEOTIDE SEQUENCE</scope>
</reference>
<comment type="pathway">
    <text evidence="1">Cell wall biogenesis; peptidoglycan biosynthesis.</text>
</comment>
<dbReference type="GO" id="GO:0018104">
    <property type="term" value="P:peptidoglycan-protein cross-linking"/>
    <property type="evidence" value="ECO:0007669"/>
    <property type="project" value="TreeGrafter"/>
</dbReference>
<comment type="similarity">
    <text evidence="2">Belongs to the YkuD family.</text>
</comment>
<evidence type="ECO:0000313" key="11">
    <source>
        <dbReference type="EMBL" id="MPM60949.1"/>
    </source>
</evidence>
<evidence type="ECO:0000259" key="10">
    <source>
        <dbReference type="PROSITE" id="PS52029"/>
    </source>
</evidence>
<dbReference type="SUPFAM" id="SSF54106">
    <property type="entry name" value="LysM domain"/>
    <property type="match status" value="1"/>
</dbReference>
<name>A0A645B674_9ZZZZ</name>
<dbReference type="PANTHER" id="PTHR30582:SF24">
    <property type="entry name" value="L,D-TRANSPEPTIDASE ERFK_SRFK-RELATED"/>
    <property type="match status" value="1"/>
</dbReference>
<dbReference type="UniPathway" id="UPA00219"/>
<keyword evidence="6" id="KW-0133">Cell shape</keyword>